<dbReference type="GO" id="GO:0005886">
    <property type="term" value="C:plasma membrane"/>
    <property type="evidence" value="ECO:0007669"/>
    <property type="project" value="UniProtKB-SubCell"/>
</dbReference>
<dbReference type="InterPro" id="IPR056953">
    <property type="entry name" value="CUT_N"/>
</dbReference>
<evidence type="ECO:0000256" key="13">
    <source>
        <dbReference type="SAM" id="Phobius"/>
    </source>
</evidence>
<evidence type="ECO:0000313" key="16">
    <source>
        <dbReference type="Proteomes" id="UP000030764"/>
    </source>
</evidence>
<protein>
    <recommendedName>
        <fullName evidence="2">Abasic site processing protein HMCES</fullName>
    </recommendedName>
    <alternativeName>
        <fullName evidence="9">Embryonic stem cell-specific 5-hydroxymethylcytosine-binding protein</fullName>
    </alternativeName>
    <alternativeName>
        <fullName evidence="10">Peptidase HMCES</fullName>
    </alternativeName>
    <alternativeName>
        <fullName evidence="11">SRAP domain-containing protein 1</fullName>
    </alternativeName>
</protein>
<keyword evidence="4" id="KW-1003">Cell membrane</keyword>
<dbReference type="GO" id="GO:0003697">
    <property type="term" value="F:single-stranded DNA binding"/>
    <property type="evidence" value="ECO:0007669"/>
    <property type="project" value="InterPro"/>
</dbReference>
<dbReference type="Gene3D" id="3.90.1680.10">
    <property type="entry name" value="SOS response associated peptidase-like"/>
    <property type="match status" value="1"/>
</dbReference>
<evidence type="ECO:0000256" key="10">
    <source>
        <dbReference type="ARBA" id="ARBA00030898"/>
    </source>
</evidence>
<keyword evidence="7 13" id="KW-1133">Transmembrane helix</keyword>
<keyword evidence="5 13" id="KW-0812">Transmembrane</keyword>
<keyword evidence="8 13" id="KW-0472">Membrane</keyword>
<evidence type="ECO:0000256" key="6">
    <source>
        <dbReference type="ARBA" id="ARBA00022729"/>
    </source>
</evidence>
<evidence type="ECO:0000256" key="4">
    <source>
        <dbReference type="ARBA" id="ARBA00022475"/>
    </source>
</evidence>
<accession>A0A085LYW8</accession>
<evidence type="ECO:0000256" key="2">
    <source>
        <dbReference type="ARBA" id="ARBA00015888"/>
    </source>
</evidence>
<sequence>MNTQEECAPALRGARPIGLRECADDLLVGSMRMAYAERRAFAEVNKLSKLRGSPTPWALPTIHPTTAVPEVKATLVSSEVYARDRVTKLGSRMSVLLVQMEWGVEVSWGGSQHDRQIINARAESIVSKPFFKEPMRRGRRCAVLTQGFYEWRKTTSGKQPYFIYMPNSDEDSSSASSVEYDSKLMPLAGLYFPNKDKSGTYSSVIITVDSSPGIEFIHDRMPAILDTDEAVLNWLDCGQFQSDEVVKYLRPYASLRYHAVSTRVNHSTYDNVENIQPLDETKYTIHVGTFGREAQKSIAFGILLFSKKGKAHLRNCKANWKVQLRRDEPTANHRSMNYHWINAAGRLLISALLVANGRTIKFQNDFAAVPEVECNPEAIIVKLNTTSGLASKIFVRGHHDEANCSFQQTNVARFLLHDCGIVRERQLKPKGVAVTSTFVVQLHPFFITKLDRAYKVRCFYLEADHTITSNLEVSTISPSPIDQETSLPQCTYNLRMERPDGESVRYARIGDRVWHVWECDAGNSYGMLVHSCSVRDGKGNQIEIIDEKGCALDDFIMDTPKYNDSLSHAEQETLVFKFADVLAVQFHCQIRLCVKANGGCDGITPPVCENQTRQLELVHVKPEPIAEGTDGENATESSALAAAAAAEELTTSSNASVSQDGETTEGAAEQKESATDQLSQDSVMPANSSANEPGGVDQADGSGMETEASGQPVSNPNVSEGNYSALASDKQSMLDLVNDTRSRRNVYSEPWFTDAPYFEMPSDLEADVSQEILVLDMGDTGSSLNDDEKSDMRMPIREAQEQLPESNRRVCLTSGALAAVVSGFVFVVILLSLAVFVMLIKRHHQARVNMMGTYSTCRAYKF</sequence>
<dbReference type="SUPFAM" id="SSF143081">
    <property type="entry name" value="BB1717-like"/>
    <property type="match status" value="1"/>
</dbReference>
<keyword evidence="6" id="KW-0732">Signal</keyword>
<dbReference type="InterPro" id="IPR001507">
    <property type="entry name" value="ZP_dom"/>
</dbReference>
<reference evidence="15 16" key="1">
    <citation type="journal article" date="2014" name="Nat. Genet.">
        <title>Genome and transcriptome of the porcine whipworm Trichuris suis.</title>
        <authorList>
            <person name="Jex A.R."/>
            <person name="Nejsum P."/>
            <person name="Schwarz E.M."/>
            <person name="Hu L."/>
            <person name="Young N.D."/>
            <person name="Hall R.S."/>
            <person name="Korhonen P.K."/>
            <person name="Liao S."/>
            <person name="Thamsborg S."/>
            <person name="Xia J."/>
            <person name="Xu P."/>
            <person name="Wang S."/>
            <person name="Scheerlinck J.P."/>
            <person name="Hofmann A."/>
            <person name="Sternberg P.W."/>
            <person name="Wang J."/>
            <person name="Gasser R.B."/>
        </authorList>
    </citation>
    <scope>NUCLEOTIDE SEQUENCE [LARGE SCALE GENOMIC DNA]</scope>
    <source>
        <strain evidence="15">DCEP-RM93M</strain>
    </source>
</reference>
<dbReference type="Proteomes" id="UP000030764">
    <property type="component" value="Unassembled WGS sequence"/>
</dbReference>
<evidence type="ECO:0000256" key="5">
    <source>
        <dbReference type="ARBA" id="ARBA00022692"/>
    </source>
</evidence>
<evidence type="ECO:0000256" key="11">
    <source>
        <dbReference type="ARBA" id="ARBA00031130"/>
    </source>
</evidence>
<dbReference type="SMART" id="SM00241">
    <property type="entry name" value="ZP"/>
    <property type="match status" value="1"/>
</dbReference>
<evidence type="ECO:0000313" key="15">
    <source>
        <dbReference type="EMBL" id="KFD50164.1"/>
    </source>
</evidence>
<proteinExistence type="predicted"/>
<dbReference type="EMBL" id="KL363257">
    <property type="protein sequence ID" value="KFD50164.1"/>
    <property type="molecule type" value="Genomic_DNA"/>
</dbReference>
<dbReference type="GO" id="GO:0042302">
    <property type="term" value="F:structural constituent of cuticle"/>
    <property type="evidence" value="ECO:0007669"/>
    <property type="project" value="UniProtKB-KW"/>
</dbReference>
<name>A0A085LYW8_9BILA</name>
<dbReference type="InterPro" id="IPR003738">
    <property type="entry name" value="SRAP"/>
</dbReference>
<evidence type="ECO:0000256" key="8">
    <source>
        <dbReference type="ARBA" id="ARBA00023136"/>
    </source>
</evidence>
<dbReference type="AlphaFoldDB" id="A0A085LYW8"/>
<dbReference type="InterPro" id="IPR057475">
    <property type="entry name" value="CUT_C"/>
</dbReference>
<evidence type="ECO:0000256" key="3">
    <source>
        <dbReference type="ARBA" id="ARBA00022460"/>
    </source>
</evidence>
<dbReference type="Pfam" id="PF25057">
    <property type="entry name" value="CUT_N"/>
    <property type="match status" value="1"/>
</dbReference>
<dbReference type="Pfam" id="PF02586">
    <property type="entry name" value="SRAP"/>
    <property type="match status" value="1"/>
</dbReference>
<dbReference type="InterPro" id="IPR051962">
    <property type="entry name" value="Cuticlin"/>
</dbReference>
<feature type="compositionally biased region" description="Polar residues" evidence="12">
    <location>
        <begin position="708"/>
        <end position="722"/>
    </location>
</feature>
<feature type="region of interest" description="Disordered" evidence="12">
    <location>
        <begin position="625"/>
        <end position="723"/>
    </location>
</feature>
<dbReference type="PANTHER" id="PTHR22907">
    <property type="entry name" value="GH04558P"/>
    <property type="match status" value="1"/>
</dbReference>
<feature type="compositionally biased region" description="Polar residues" evidence="12">
    <location>
        <begin position="675"/>
        <end position="691"/>
    </location>
</feature>
<evidence type="ECO:0000256" key="1">
    <source>
        <dbReference type="ARBA" id="ARBA00004251"/>
    </source>
</evidence>
<dbReference type="PROSITE" id="PS51034">
    <property type="entry name" value="ZP_2"/>
    <property type="match status" value="1"/>
</dbReference>
<dbReference type="GO" id="GO:0106300">
    <property type="term" value="P:protein-DNA covalent cross-linking repair"/>
    <property type="evidence" value="ECO:0007669"/>
    <property type="project" value="InterPro"/>
</dbReference>
<evidence type="ECO:0000256" key="7">
    <source>
        <dbReference type="ARBA" id="ARBA00022989"/>
    </source>
</evidence>
<comment type="subcellular location">
    <subcellularLocation>
        <location evidence="1">Cell membrane</location>
        <topology evidence="1">Single-pass type I membrane protein</topology>
    </subcellularLocation>
</comment>
<dbReference type="Pfam" id="PF25301">
    <property type="entry name" value="CUT_C"/>
    <property type="match status" value="1"/>
</dbReference>
<feature type="domain" description="ZP" evidence="14">
    <location>
        <begin position="373"/>
        <end position="607"/>
    </location>
</feature>
<dbReference type="InterPro" id="IPR036590">
    <property type="entry name" value="SRAP-like"/>
</dbReference>
<evidence type="ECO:0000256" key="12">
    <source>
        <dbReference type="SAM" id="MobiDB-lite"/>
    </source>
</evidence>
<evidence type="ECO:0000259" key="14">
    <source>
        <dbReference type="PROSITE" id="PS51034"/>
    </source>
</evidence>
<keyword evidence="3" id="KW-0193">Cuticle</keyword>
<feature type="transmembrane region" description="Helical" evidence="13">
    <location>
        <begin position="816"/>
        <end position="840"/>
    </location>
</feature>
<gene>
    <name evidence="15" type="ORF">M513_08909</name>
</gene>
<evidence type="ECO:0000256" key="9">
    <source>
        <dbReference type="ARBA" id="ARBA00030390"/>
    </source>
</evidence>
<dbReference type="PANTHER" id="PTHR22907:SF59">
    <property type="entry name" value="CUTICLIN-LIKE PROTEIN 19"/>
    <property type="match status" value="1"/>
</dbReference>
<organism evidence="15 16">
    <name type="scientific">Trichuris suis</name>
    <name type="common">pig whipworm</name>
    <dbReference type="NCBI Taxonomy" id="68888"/>
    <lineage>
        <taxon>Eukaryota</taxon>
        <taxon>Metazoa</taxon>
        <taxon>Ecdysozoa</taxon>
        <taxon>Nematoda</taxon>
        <taxon>Enoplea</taxon>
        <taxon>Dorylaimia</taxon>
        <taxon>Trichinellida</taxon>
        <taxon>Trichuridae</taxon>
        <taxon>Trichuris</taxon>
    </lineage>
</organism>
<keyword evidence="16" id="KW-1185">Reference proteome</keyword>
<feature type="compositionally biased region" description="Low complexity" evidence="12">
    <location>
        <begin position="632"/>
        <end position="656"/>
    </location>
</feature>